<keyword evidence="1" id="KW-0489">Methyltransferase</keyword>
<sequence length="400" mass="46799">MEEMKSYLKSFDFFEKYVGNPQEGEWYVETHIRRLLKTLDYLPPLTDAAQVLELGAIPYYLTILLKRYYGLQVDTVSFYEVERAQVEQHLVESRKYGEKFVFKNLSLNLERDVLPFDDDTYDLVLCCELLEHLLINPSHMLSEIHRTLKPEGYLLLTTPNVMRRENLLALLFGRNVYDRYHGNGIYGRHNREYTADELRNLLRVNGFEIERLDLCDVYSDSALTRWLCPPAWRDTIFALAQPKGERCTGFPSELYVLMDEYKNVLYPGIVMGVNEMGHLGRGWYERERHDFCYRWTGREAEIFLKPKGPFKRLSIHALCNHPDVQTLPVVIKLLLNDRVVGEKEISWAGWSKITFELEGDETLGEACFKLLISRGWIPKRELGTDDERELGIAIHSVQLE</sequence>
<dbReference type="GO" id="GO:0032259">
    <property type="term" value="P:methylation"/>
    <property type="evidence" value="ECO:0007669"/>
    <property type="project" value="UniProtKB-KW"/>
</dbReference>
<dbReference type="EMBL" id="CBXV010000006">
    <property type="protein sequence ID" value="CDM65838.1"/>
    <property type="molecule type" value="Genomic_DNA"/>
</dbReference>
<dbReference type="STRING" id="454194.PYK22_01845"/>
<dbReference type="GO" id="GO:0008168">
    <property type="term" value="F:methyltransferase activity"/>
    <property type="evidence" value="ECO:0007669"/>
    <property type="project" value="UniProtKB-KW"/>
</dbReference>
<dbReference type="CDD" id="cd02440">
    <property type="entry name" value="AdoMet_MTases"/>
    <property type="match status" value="1"/>
</dbReference>
<dbReference type="Proteomes" id="UP000031518">
    <property type="component" value="Unassembled WGS sequence"/>
</dbReference>
<name>A0A0B6WX14_9BACT</name>
<evidence type="ECO:0000313" key="2">
    <source>
        <dbReference type="Proteomes" id="UP000031518"/>
    </source>
</evidence>
<accession>A0A0B6WX14</accession>
<dbReference type="AlphaFoldDB" id="A0A0B6WX14"/>
<dbReference type="SUPFAM" id="SSF53335">
    <property type="entry name" value="S-adenosyl-L-methionine-dependent methyltransferases"/>
    <property type="match status" value="1"/>
</dbReference>
<dbReference type="Gene3D" id="3.40.50.150">
    <property type="entry name" value="Vaccinia Virus protein VP39"/>
    <property type="match status" value="1"/>
</dbReference>
<evidence type="ECO:0000313" key="1">
    <source>
        <dbReference type="EMBL" id="CDM65838.1"/>
    </source>
</evidence>
<protein>
    <submittedName>
        <fullName evidence="1">Methyltransferase domain</fullName>
    </submittedName>
</protein>
<dbReference type="InterPro" id="IPR029063">
    <property type="entry name" value="SAM-dependent_MTases_sf"/>
</dbReference>
<keyword evidence="2" id="KW-1185">Reference proteome</keyword>
<reference evidence="1 2" key="1">
    <citation type="submission" date="2013-12" db="EMBL/GenBank/DDBJ databases">
        <authorList>
            <person name="Stott M."/>
        </authorList>
    </citation>
    <scope>NUCLEOTIDE SEQUENCE [LARGE SCALE GENOMIC DNA]</scope>
    <source>
        <strain evidence="1 2">K22</strain>
    </source>
</reference>
<dbReference type="Pfam" id="PF13489">
    <property type="entry name" value="Methyltransf_23"/>
    <property type="match status" value="1"/>
</dbReference>
<gene>
    <name evidence="1" type="ORF">PYK22_01845</name>
</gene>
<organism evidence="1 2">
    <name type="scientific">Pyrinomonas methylaliphatogenes</name>
    <dbReference type="NCBI Taxonomy" id="454194"/>
    <lineage>
        <taxon>Bacteria</taxon>
        <taxon>Pseudomonadati</taxon>
        <taxon>Acidobacteriota</taxon>
        <taxon>Blastocatellia</taxon>
        <taxon>Blastocatellales</taxon>
        <taxon>Pyrinomonadaceae</taxon>
        <taxon>Pyrinomonas</taxon>
    </lineage>
</organism>
<keyword evidence="1" id="KW-0808">Transferase</keyword>
<proteinExistence type="predicted"/>
<reference evidence="1 2" key="2">
    <citation type="submission" date="2015-01" db="EMBL/GenBank/DDBJ databases">
        <title>Complete genome sequence of Pyrinomonas methylaliphatogenes type strain K22T.</title>
        <authorList>
            <person name="Lee K.C.Y."/>
            <person name="Power J.F."/>
            <person name="Dunfield P.F."/>
            <person name="Morgan X.C."/>
            <person name="Huttenhower C."/>
            <person name="Stott M.B."/>
        </authorList>
    </citation>
    <scope>NUCLEOTIDE SEQUENCE [LARGE SCALE GENOMIC DNA]</scope>
    <source>
        <strain evidence="1 2">K22</strain>
    </source>
</reference>